<feature type="chain" id="PRO_5006194526" evidence="3">
    <location>
        <begin position="31"/>
        <end position="490"/>
    </location>
</feature>
<dbReference type="Pfam" id="PF16116">
    <property type="entry name" value="DUF4832"/>
    <property type="match status" value="1"/>
</dbReference>
<dbReference type="EMBL" id="LKHS01000005">
    <property type="protein sequence ID" value="KQH86682.1"/>
    <property type="molecule type" value="Genomic_DNA"/>
</dbReference>
<evidence type="ECO:0000259" key="4">
    <source>
        <dbReference type="Pfam" id="PF02449"/>
    </source>
</evidence>
<protein>
    <submittedName>
        <fullName evidence="6">Beta-galactosidase</fullName>
    </submittedName>
</protein>
<dbReference type="InterPro" id="IPR032267">
    <property type="entry name" value="DUF4832"/>
</dbReference>
<dbReference type="InterPro" id="IPR017853">
    <property type="entry name" value="GH"/>
</dbReference>
<keyword evidence="3" id="KW-0732">Signal</keyword>
<keyword evidence="7" id="KW-1185">Reference proteome</keyword>
<reference evidence="6 7" key="1">
    <citation type="submission" date="2015-08" db="EMBL/GenBank/DDBJ databases">
        <title>Antibacterial properties of a collection of Vibrionaceae strains.</title>
        <authorList>
            <person name="Giubergia S."/>
        </authorList>
    </citation>
    <scope>NUCLEOTIDE SEQUENCE [LARGE SCALE GENOMIC DNA]</scope>
    <source>
        <strain evidence="6 7">S0821</strain>
    </source>
</reference>
<dbReference type="AlphaFoldDB" id="A0A0Q2MG49"/>
<evidence type="ECO:0000256" key="3">
    <source>
        <dbReference type="SAM" id="SignalP"/>
    </source>
</evidence>
<feature type="domain" description="DUF4832" evidence="5">
    <location>
        <begin position="324"/>
        <end position="472"/>
    </location>
</feature>
<evidence type="ECO:0000313" key="7">
    <source>
        <dbReference type="Proteomes" id="UP000051221"/>
    </source>
</evidence>
<feature type="signal peptide" evidence="3">
    <location>
        <begin position="1"/>
        <end position="30"/>
    </location>
</feature>
<dbReference type="RefSeq" id="WP_055465627.1">
    <property type="nucleotide sequence ID" value="NZ_LKHS01000005.1"/>
</dbReference>
<keyword evidence="2" id="KW-0326">Glycosidase</keyword>
<evidence type="ECO:0000313" key="6">
    <source>
        <dbReference type="EMBL" id="KQH86682.1"/>
    </source>
</evidence>
<organism evidence="6 7">
    <name type="scientific">Vibrio furnissii</name>
    <dbReference type="NCBI Taxonomy" id="29494"/>
    <lineage>
        <taxon>Bacteria</taxon>
        <taxon>Pseudomonadati</taxon>
        <taxon>Pseudomonadota</taxon>
        <taxon>Gammaproteobacteria</taxon>
        <taxon>Vibrionales</taxon>
        <taxon>Vibrionaceae</taxon>
        <taxon>Vibrio</taxon>
    </lineage>
</organism>
<evidence type="ECO:0000256" key="2">
    <source>
        <dbReference type="ARBA" id="ARBA00023295"/>
    </source>
</evidence>
<evidence type="ECO:0000259" key="5">
    <source>
        <dbReference type="Pfam" id="PF16116"/>
    </source>
</evidence>
<dbReference type="SUPFAM" id="SSF51445">
    <property type="entry name" value="(Trans)glycosidases"/>
    <property type="match status" value="1"/>
</dbReference>
<proteinExistence type="predicted"/>
<feature type="domain" description="Glycoside hydrolase family 42 N-terminal" evidence="4">
    <location>
        <begin position="85"/>
        <end position="196"/>
    </location>
</feature>
<keyword evidence="1" id="KW-0378">Hydrolase</keyword>
<dbReference type="InParanoid" id="A0A0Q2MG49"/>
<comment type="caution">
    <text evidence="6">The sequence shown here is derived from an EMBL/GenBank/DDBJ whole genome shotgun (WGS) entry which is preliminary data.</text>
</comment>
<dbReference type="Proteomes" id="UP000051221">
    <property type="component" value="Unassembled WGS sequence"/>
</dbReference>
<dbReference type="GO" id="GO:0004565">
    <property type="term" value="F:beta-galactosidase activity"/>
    <property type="evidence" value="ECO:0007669"/>
    <property type="project" value="InterPro"/>
</dbReference>
<dbReference type="GO" id="GO:0005975">
    <property type="term" value="P:carbohydrate metabolic process"/>
    <property type="evidence" value="ECO:0007669"/>
    <property type="project" value="InterPro"/>
</dbReference>
<evidence type="ECO:0000256" key="1">
    <source>
        <dbReference type="ARBA" id="ARBA00022801"/>
    </source>
</evidence>
<dbReference type="Pfam" id="PF02449">
    <property type="entry name" value="Glyco_hydro_42"/>
    <property type="match status" value="1"/>
</dbReference>
<dbReference type="GO" id="GO:0009341">
    <property type="term" value="C:beta-galactosidase complex"/>
    <property type="evidence" value="ECO:0007669"/>
    <property type="project" value="InterPro"/>
</dbReference>
<dbReference type="Gene3D" id="3.20.20.80">
    <property type="entry name" value="Glycosidases"/>
    <property type="match status" value="1"/>
</dbReference>
<accession>A0A0Q2MG49</accession>
<name>A0A0Q2MG49_VIBFU</name>
<dbReference type="InterPro" id="IPR013529">
    <property type="entry name" value="Glyco_hydro_42_N"/>
</dbReference>
<gene>
    <name evidence="6" type="ORF">AMR76_06215</name>
</gene>
<sequence>MKQRTAACRLNLASQAGLVLLMMLPLSACQAESKNASSSTTSVSRDEQKITVHPAALSGPITNPGIGVETFHNNWEVPLPLELYPESGVDYFRFYWTDLEPEEGEYAFGMVDRLLAQNRAALPSQMVALRFMTADGPESGSKIPDWLIKKGIRGNWTSDGKTFVPDLDDSLYLHYVEKLLNAFGQRYDGNTNLSHIDIGMVGSWGEWHNSNFTELEPLHQRYSDNDLNKLIDMHFAAFPNTPKVMLISGENSLAYAVEKGAGWRADCWGDWHNFSDTWSHMVDDYPYRLAMAQQTYAKFNQAWQTAPISLETCGNMSEWWSKYNYTREQVKASLDWAIAQHASTLNLKSHVVPTQYRDLLDDALAQIGYRLRVDTLVHPAELTPGATMTVQALLVNEGNAPPYQHHYLAYRLVNEDEETAFFNVSTADVMRWLPGEHATSSSFTLPETIPTGHYYLELALVDRHAEAEVNLANEGLQASGWYRLSDVTIR</sequence>